<feature type="region of interest" description="Disordered" evidence="1">
    <location>
        <begin position="304"/>
        <end position="345"/>
    </location>
</feature>
<dbReference type="Proteomes" id="UP000799302">
    <property type="component" value="Unassembled WGS sequence"/>
</dbReference>
<feature type="compositionally biased region" description="Polar residues" evidence="1">
    <location>
        <begin position="318"/>
        <end position="338"/>
    </location>
</feature>
<dbReference type="GO" id="GO:0038038">
    <property type="term" value="C:G protein-coupled receptor homodimeric complex"/>
    <property type="evidence" value="ECO:0007669"/>
    <property type="project" value="TreeGrafter"/>
</dbReference>
<feature type="transmembrane region" description="Helical" evidence="2">
    <location>
        <begin position="84"/>
        <end position="105"/>
    </location>
</feature>
<evidence type="ECO:0008006" key="5">
    <source>
        <dbReference type="Google" id="ProtNLM"/>
    </source>
</evidence>
<keyword evidence="2" id="KW-1133">Transmembrane helix</keyword>
<dbReference type="GO" id="GO:0004932">
    <property type="term" value="F:mating-type factor pheromone receptor activity"/>
    <property type="evidence" value="ECO:0007669"/>
    <property type="project" value="InterPro"/>
</dbReference>
<feature type="transmembrane region" description="Helical" evidence="2">
    <location>
        <begin position="135"/>
        <end position="155"/>
    </location>
</feature>
<reference evidence="3" key="1">
    <citation type="journal article" date="2020" name="Stud. Mycol.">
        <title>101 Dothideomycetes genomes: a test case for predicting lifestyles and emergence of pathogens.</title>
        <authorList>
            <person name="Haridas S."/>
            <person name="Albert R."/>
            <person name="Binder M."/>
            <person name="Bloem J."/>
            <person name="Labutti K."/>
            <person name="Salamov A."/>
            <person name="Andreopoulos B."/>
            <person name="Baker S."/>
            <person name="Barry K."/>
            <person name="Bills G."/>
            <person name="Bluhm B."/>
            <person name="Cannon C."/>
            <person name="Castanera R."/>
            <person name="Culley D."/>
            <person name="Daum C."/>
            <person name="Ezra D."/>
            <person name="Gonzalez J."/>
            <person name="Henrissat B."/>
            <person name="Kuo A."/>
            <person name="Liang C."/>
            <person name="Lipzen A."/>
            <person name="Lutzoni F."/>
            <person name="Magnuson J."/>
            <person name="Mondo S."/>
            <person name="Nolan M."/>
            <person name="Ohm R."/>
            <person name="Pangilinan J."/>
            <person name="Park H.-J."/>
            <person name="Ramirez L."/>
            <person name="Alfaro M."/>
            <person name="Sun H."/>
            <person name="Tritt A."/>
            <person name="Yoshinaga Y."/>
            <person name="Zwiers L.-H."/>
            <person name="Turgeon B."/>
            <person name="Goodwin S."/>
            <person name="Spatafora J."/>
            <person name="Crous P."/>
            <person name="Grigoriev I."/>
        </authorList>
    </citation>
    <scope>NUCLEOTIDE SEQUENCE</scope>
    <source>
        <strain evidence="3">CBS 115976</strain>
    </source>
</reference>
<dbReference type="AlphaFoldDB" id="A0A6A6UE78"/>
<evidence type="ECO:0000256" key="1">
    <source>
        <dbReference type="SAM" id="MobiDB-lite"/>
    </source>
</evidence>
<evidence type="ECO:0000313" key="4">
    <source>
        <dbReference type="Proteomes" id="UP000799302"/>
    </source>
</evidence>
<dbReference type="PRINTS" id="PR00250">
    <property type="entry name" value="GPCRSTE2"/>
</dbReference>
<proteinExistence type="predicted"/>
<dbReference type="PANTHER" id="PTHR28009">
    <property type="entry name" value="PHEROMONE ALPHA FACTOR RECEPTOR"/>
    <property type="match status" value="1"/>
</dbReference>
<evidence type="ECO:0000313" key="3">
    <source>
        <dbReference type="EMBL" id="KAF2669926.1"/>
    </source>
</evidence>
<feature type="transmembrane region" description="Helical" evidence="2">
    <location>
        <begin position="280"/>
        <end position="300"/>
    </location>
</feature>
<feature type="transmembrane region" description="Helical" evidence="2">
    <location>
        <begin position="247"/>
        <end position="268"/>
    </location>
</feature>
<dbReference type="InterPro" id="IPR000366">
    <property type="entry name" value="GPCR_STE2"/>
</dbReference>
<organism evidence="3 4">
    <name type="scientific">Microthyrium microscopicum</name>
    <dbReference type="NCBI Taxonomy" id="703497"/>
    <lineage>
        <taxon>Eukaryota</taxon>
        <taxon>Fungi</taxon>
        <taxon>Dikarya</taxon>
        <taxon>Ascomycota</taxon>
        <taxon>Pezizomycotina</taxon>
        <taxon>Dothideomycetes</taxon>
        <taxon>Dothideomycetes incertae sedis</taxon>
        <taxon>Microthyriales</taxon>
        <taxon>Microthyriaceae</taxon>
        <taxon>Microthyrium</taxon>
    </lineage>
</organism>
<feature type="transmembrane region" description="Helical" evidence="2">
    <location>
        <begin position="216"/>
        <end position="235"/>
    </location>
</feature>
<dbReference type="PANTHER" id="PTHR28009:SF1">
    <property type="entry name" value="PHEROMONE ALPHA FACTOR RECEPTOR"/>
    <property type="match status" value="1"/>
</dbReference>
<feature type="transmembrane region" description="Helical" evidence="2">
    <location>
        <begin position="167"/>
        <end position="187"/>
    </location>
</feature>
<sequence length="365" mass="39818">MANQGGNMPGFTFPPPADPFSQVITILLPDGTPFNITMADFAEYHTYGVRFGISRGAAIGASVMLLIVLLLLTKPDKRRSPIFALNSIALLLNSIIALLTAIFLAGPWQNPYASLVNDYDNIKPIDLSNSLAVPVLRLLLLSIVFVSLILQVKVIAATMRRVHRLPLLGACVFFALVAIGVNFAFMVQNCRNIMTKQPFFTPSFARLQKAAWGTEVVTLFLFTLVFTAKLGVFIFRRRQLGVKKFGPMRAVFIMGLQTMILPTILASLQFDTALPEMGTWYHTLVVLLLPLSSLWAAATLNDKPRSQSSRPILGFGSSGVSRSGATTAPVSPSETTVNPFKDDPELGKMGLAGGYSRKLQQIILD</sequence>
<dbReference type="Pfam" id="PF02116">
    <property type="entry name" value="STE2"/>
    <property type="match status" value="1"/>
</dbReference>
<feature type="transmembrane region" description="Helical" evidence="2">
    <location>
        <begin position="53"/>
        <end position="72"/>
    </location>
</feature>
<keyword evidence="2" id="KW-0472">Membrane</keyword>
<evidence type="ECO:0000256" key="2">
    <source>
        <dbReference type="SAM" id="Phobius"/>
    </source>
</evidence>
<dbReference type="CDD" id="cd14939">
    <property type="entry name" value="7tmD_STE2"/>
    <property type="match status" value="1"/>
</dbReference>
<name>A0A6A6UE78_9PEZI</name>
<accession>A0A6A6UE78</accession>
<keyword evidence="4" id="KW-1185">Reference proteome</keyword>
<keyword evidence="2" id="KW-0812">Transmembrane</keyword>
<dbReference type="Gene3D" id="1.10.287.920">
    <property type="entry name" value="Pheromone alpha factor receptor"/>
    <property type="match status" value="1"/>
</dbReference>
<dbReference type="OrthoDB" id="5402633at2759"/>
<gene>
    <name evidence="3" type="ORF">BT63DRAFT_469517</name>
</gene>
<dbReference type="InterPro" id="IPR027458">
    <property type="entry name" value="STE2_TM1-TM2_sf"/>
</dbReference>
<dbReference type="GO" id="GO:0000750">
    <property type="term" value="P:pheromone-dependent signal transduction involved in conjugation with cellular fusion"/>
    <property type="evidence" value="ECO:0007669"/>
    <property type="project" value="TreeGrafter"/>
</dbReference>
<protein>
    <recommendedName>
        <fullName evidence="5">Pheromone alpha factor receptor</fullName>
    </recommendedName>
</protein>
<dbReference type="EMBL" id="MU004234">
    <property type="protein sequence ID" value="KAF2669926.1"/>
    <property type="molecule type" value="Genomic_DNA"/>
</dbReference>